<proteinExistence type="predicted"/>
<reference evidence="1" key="2">
    <citation type="journal article" date="2022" name="Sci. Total Environ.">
        <title>Prevalence, transmission, and molecular epidemiology of tet(X)-positive bacteria among humans, animals, and environmental niches in China: An epidemiological, and genomic-based study.</title>
        <authorList>
            <person name="Dong N."/>
            <person name="Zeng Y."/>
            <person name="Cai C."/>
            <person name="Sun C."/>
            <person name="Lu J."/>
            <person name="Liu C."/>
            <person name="Zhou H."/>
            <person name="Sun Q."/>
            <person name="Shu L."/>
            <person name="Wang H."/>
            <person name="Wang Y."/>
            <person name="Wang S."/>
            <person name="Wu C."/>
            <person name="Chan E.W."/>
            <person name="Chen G."/>
            <person name="Shen Z."/>
            <person name="Chen S."/>
            <person name="Zhang R."/>
        </authorList>
    </citation>
    <scope>NUCLEOTIDE SEQUENCE</scope>
    <source>
        <strain evidence="1">DF49-4</strain>
    </source>
</reference>
<organism evidence="1 2">
    <name type="scientific">Acinetobacter towneri</name>
    <dbReference type="NCBI Taxonomy" id="202956"/>
    <lineage>
        <taxon>Bacteria</taxon>
        <taxon>Pseudomonadati</taxon>
        <taxon>Pseudomonadota</taxon>
        <taxon>Gammaproteobacteria</taxon>
        <taxon>Moraxellales</taxon>
        <taxon>Moraxellaceae</taxon>
        <taxon>Acinetobacter</taxon>
    </lineage>
</organism>
<dbReference type="Proteomes" id="UP001174419">
    <property type="component" value="Unassembled WGS sequence"/>
</dbReference>
<dbReference type="AlphaFoldDB" id="A0AB35LXR8"/>
<gene>
    <name evidence="1" type="ORF">HX110_02575</name>
</gene>
<reference evidence="1" key="1">
    <citation type="submission" date="2020-06" db="EMBL/GenBank/DDBJ databases">
        <authorList>
            <person name="Dong N."/>
        </authorList>
    </citation>
    <scope>NUCLEOTIDE SEQUENCE</scope>
    <source>
        <strain evidence="1">DF49-4</strain>
    </source>
</reference>
<sequence>MQLAYEAFQHQQNVNIGLIPTLIEQNNQLIKINYEQNAQINELLIQLSEDDPEPKTVHKNLDD</sequence>
<evidence type="ECO:0000313" key="2">
    <source>
        <dbReference type="Proteomes" id="UP001174419"/>
    </source>
</evidence>
<name>A0AB35LXR8_9GAMM</name>
<dbReference type="EMBL" id="JACANG010000003">
    <property type="protein sequence ID" value="MDM1718048.1"/>
    <property type="molecule type" value="Genomic_DNA"/>
</dbReference>
<comment type="caution">
    <text evidence="1">The sequence shown here is derived from an EMBL/GenBank/DDBJ whole genome shotgun (WGS) entry which is preliminary data.</text>
</comment>
<protein>
    <submittedName>
        <fullName evidence="1">Uncharacterized protein</fullName>
    </submittedName>
</protein>
<accession>A0AB35LXR8</accession>
<evidence type="ECO:0000313" key="1">
    <source>
        <dbReference type="EMBL" id="MDM1718048.1"/>
    </source>
</evidence>